<keyword evidence="2" id="KW-1185">Reference proteome</keyword>
<dbReference type="Gene3D" id="3.10.129.10">
    <property type="entry name" value="Hotdog Thioesterase"/>
    <property type="match status" value="1"/>
</dbReference>
<dbReference type="STRING" id="709839.TSA66_24970"/>
<dbReference type="Pfam" id="PF14539">
    <property type="entry name" value="DUF4442"/>
    <property type="match status" value="1"/>
</dbReference>
<dbReference type="CDD" id="cd03443">
    <property type="entry name" value="PaaI_thioesterase"/>
    <property type="match status" value="1"/>
</dbReference>
<dbReference type="InterPro" id="IPR029069">
    <property type="entry name" value="HotDog_dom_sf"/>
</dbReference>
<dbReference type="SUPFAM" id="SSF54637">
    <property type="entry name" value="Thioesterase/thiol ester dehydrase-isomerase"/>
    <property type="match status" value="1"/>
</dbReference>
<dbReference type="EMBL" id="JWJG01000028">
    <property type="protein sequence ID" value="KIF83350.1"/>
    <property type="molecule type" value="Genomic_DNA"/>
</dbReference>
<sequence>MNQVLGMFQHMGNQAFSKAVTGFAPYFSTIEPTFTELRPGYAEVTFANRREVHNHLGTVHAIALCNAAELAAGTMTTVSIPEGRQWIPVGMTVQYLAKARTDMRVVANGESVQWDRTGNVEVPVDAFDTEGKRVFTAAITMNLK</sequence>
<dbReference type="RefSeq" id="WP_040041977.1">
    <property type="nucleotide sequence ID" value="NZ_JWJG01000028.1"/>
</dbReference>
<evidence type="ECO:0000313" key="2">
    <source>
        <dbReference type="Proteomes" id="UP000031572"/>
    </source>
</evidence>
<proteinExistence type="predicted"/>
<dbReference type="InterPro" id="IPR027961">
    <property type="entry name" value="DUF4442"/>
</dbReference>
<reference evidence="1 2" key="1">
    <citation type="submission" date="2014-12" db="EMBL/GenBank/DDBJ databases">
        <title>Denitrispirillum autotrophicum gen. nov., sp. nov., Denitrifying, Facultatively Autotrophic Bacteria Isolated from Rice Paddy Soil.</title>
        <authorList>
            <person name="Ishii S."/>
            <person name="Ashida N."/>
            <person name="Ohno H."/>
            <person name="Otsuka S."/>
            <person name="Yokota A."/>
            <person name="Senoo K."/>
        </authorList>
    </citation>
    <scope>NUCLEOTIDE SEQUENCE [LARGE SCALE GENOMIC DNA]</scope>
    <source>
        <strain evidence="1 2">TSA66</strain>
    </source>
</reference>
<comment type="caution">
    <text evidence="1">The sequence shown here is derived from an EMBL/GenBank/DDBJ whole genome shotgun (WGS) entry which is preliminary data.</text>
</comment>
<evidence type="ECO:0000313" key="1">
    <source>
        <dbReference type="EMBL" id="KIF83350.1"/>
    </source>
</evidence>
<dbReference type="Proteomes" id="UP000031572">
    <property type="component" value="Unassembled WGS sequence"/>
</dbReference>
<name>A0A0C2BPY7_9BURK</name>
<gene>
    <name evidence="1" type="ORF">TSA66_24970</name>
</gene>
<dbReference type="AlphaFoldDB" id="A0A0C2BPY7"/>
<accession>A0A0C2BPY7</accession>
<organism evidence="1 2">
    <name type="scientific">Noviherbaspirillum autotrophicum</name>
    <dbReference type="NCBI Taxonomy" id="709839"/>
    <lineage>
        <taxon>Bacteria</taxon>
        <taxon>Pseudomonadati</taxon>
        <taxon>Pseudomonadota</taxon>
        <taxon>Betaproteobacteria</taxon>
        <taxon>Burkholderiales</taxon>
        <taxon>Oxalobacteraceae</taxon>
        <taxon>Noviherbaspirillum</taxon>
    </lineage>
</organism>
<dbReference type="OrthoDB" id="793353at2"/>
<protein>
    <submittedName>
        <fullName evidence="1">Phenylacetic acid degradation protein</fullName>
    </submittedName>
</protein>